<dbReference type="SUPFAM" id="SSF52540">
    <property type="entry name" value="P-loop containing nucleoside triphosphate hydrolases"/>
    <property type="match status" value="1"/>
</dbReference>
<dbReference type="CDD" id="cd00009">
    <property type="entry name" value="AAA"/>
    <property type="match status" value="1"/>
</dbReference>
<keyword evidence="3" id="KW-1185">Reference proteome</keyword>
<dbReference type="Proteomes" id="UP000466307">
    <property type="component" value="Unassembled WGS sequence"/>
</dbReference>
<dbReference type="PANTHER" id="PTHR42759">
    <property type="entry name" value="MOXR FAMILY PROTEIN"/>
    <property type="match status" value="1"/>
</dbReference>
<gene>
    <name evidence="2" type="ORF">GYA93_01030</name>
</gene>
<dbReference type="AlphaFoldDB" id="A0A7K3LIT5"/>
<feature type="domain" description="AAA+ ATPase" evidence="1">
    <location>
        <begin position="26"/>
        <end position="208"/>
    </location>
</feature>
<sequence length="308" mass="33030">MGERLRSAGYLADEGVRTAVFLAILLDQPLLLEGEPGVGKTSCASALARMSGRSFIRLQCHEGIDASAALYDWDYRKQLLTMQSTMSSAYIGDASCVNPDSPQTRDPLHTVGSVYTREYLLRRPLLQALSEPAGCVLLIDEIDRSDEEFEALLLEFLSGYTMSIPELGTIGPPEVAPWVILTSNATRELHGALRRRCVYHWIDLPAPAEEAEIVRMAVPGAGPALAAAVVDAVNRIRGLPLERTPGTAEVIDWARAVAGLSGGVLTVQSATATSGVLVKTRTDKRLVETEIGGLGLGEIVSDRSDSDG</sequence>
<name>A0A7K3LIT5_9ACTN</name>
<dbReference type="SMART" id="SM00382">
    <property type="entry name" value="AAA"/>
    <property type="match status" value="1"/>
</dbReference>
<dbReference type="GO" id="GO:0016887">
    <property type="term" value="F:ATP hydrolysis activity"/>
    <property type="evidence" value="ECO:0007669"/>
    <property type="project" value="InterPro"/>
</dbReference>
<evidence type="ECO:0000313" key="2">
    <source>
        <dbReference type="EMBL" id="NDK88172.1"/>
    </source>
</evidence>
<dbReference type="RefSeq" id="WP_157079499.1">
    <property type="nucleotide sequence ID" value="NZ_JAADZU010000002.1"/>
</dbReference>
<dbReference type="PANTHER" id="PTHR42759:SF1">
    <property type="entry name" value="MAGNESIUM-CHELATASE SUBUNIT CHLD"/>
    <property type="match status" value="1"/>
</dbReference>
<proteinExistence type="predicted"/>
<organism evidence="2 3">
    <name type="scientific">Gordonia desulfuricans</name>
    <dbReference type="NCBI Taxonomy" id="89051"/>
    <lineage>
        <taxon>Bacteria</taxon>
        <taxon>Bacillati</taxon>
        <taxon>Actinomycetota</taxon>
        <taxon>Actinomycetes</taxon>
        <taxon>Mycobacteriales</taxon>
        <taxon>Gordoniaceae</taxon>
        <taxon>Gordonia</taxon>
    </lineage>
</organism>
<dbReference type="InterPro" id="IPR003593">
    <property type="entry name" value="AAA+_ATPase"/>
</dbReference>
<dbReference type="InterPro" id="IPR050764">
    <property type="entry name" value="CbbQ/NirQ/NorQ/GpvN"/>
</dbReference>
<accession>A0A7K3LIT5</accession>
<comment type="caution">
    <text evidence="2">The sequence shown here is derived from an EMBL/GenBank/DDBJ whole genome shotgun (WGS) entry which is preliminary data.</text>
</comment>
<protein>
    <submittedName>
        <fullName evidence="2">MoxR family ATPase</fullName>
    </submittedName>
</protein>
<dbReference type="Gene3D" id="3.40.50.300">
    <property type="entry name" value="P-loop containing nucleotide triphosphate hydrolases"/>
    <property type="match status" value="1"/>
</dbReference>
<evidence type="ECO:0000259" key="1">
    <source>
        <dbReference type="SMART" id="SM00382"/>
    </source>
</evidence>
<evidence type="ECO:0000313" key="3">
    <source>
        <dbReference type="Proteomes" id="UP000466307"/>
    </source>
</evidence>
<dbReference type="EMBL" id="JAADZU010000002">
    <property type="protein sequence ID" value="NDK88172.1"/>
    <property type="molecule type" value="Genomic_DNA"/>
</dbReference>
<reference evidence="2 3" key="1">
    <citation type="submission" date="2020-01" db="EMBL/GenBank/DDBJ databases">
        <title>Investigation of new actinobacteria for the biodesulphurisation of diesel fuel.</title>
        <authorList>
            <person name="Athi Narayanan S.M."/>
        </authorList>
    </citation>
    <scope>NUCLEOTIDE SEQUENCE [LARGE SCALE GENOMIC DNA]</scope>
    <source>
        <strain evidence="2 3">213E</strain>
    </source>
</reference>
<dbReference type="GO" id="GO:0005524">
    <property type="term" value="F:ATP binding"/>
    <property type="evidence" value="ECO:0007669"/>
    <property type="project" value="InterPro"/>
</dbReference>
<dbReference type="InterPro" id="IPR027417">
    <property type="entry name" value="P-loop_NTPase"/>
</dbReference>
<dbReference type="Pfam" id="PF00004">
    <property type="entry name" value="AAA"/>
    <property type="match status" value="1"/>
</dbReference>
<dbReference type="InterPro" id="IPR003959">
    <property type="entry name" value="ATPase_AAA_core"/>
</dbReference>